<evidence type="ECO:0008006" key="4">
    <source>
        <dbReference type="Google" id="ProtNLM"/>
    </source>
</evidence>
<sequence length="88" mass="10456">MQRCWRSSVWIHTVLLVEVQRVFVCCRRLSTFRGVESHHRQHRQHTESKEHREFDLTVHLIADTRLKRLCEEITTPPDGLLASSEHAQ</sequence>
<comment type="caution">
    <text evidence="2">The sequence shown here is derived from an EMBL/GenBank/DDBJ whole genome shotgun (WGS) entry which is preliminary data.</text>
</comment>
<gene>
    <name evidence="2" type="ORF">F2P81_012947</name>
</gene>
<reference evidence="2 3" key="1">
    <citation type="submission" date="2019-06" db="EMBL/GenBank/DDBJ databases">
        <title>Draft genomes of female and male turbot (Scophthalmus maximus).</title>
        <authorList>
            <person name="Xu H."/>
            <person name="Xu X.-W."/>
            <person name="Shao C."/>
            <person name="Chen S."/>
        </authorList>
    </citation>
    <scope>NUCLEOTIDE SEQUENCE [LARGE SCALE GENOMIC DNA]</scope>
    <source>
        <strain evidence="2">Ysfricsl-2016a</strain>
        <tissue evidence="2">Blood</tissue>
    </source>
</reference>
<dbReference type="Proteomes" id="UP000438429">
    <property type="component" value="Unassembled WGS sequence"/>
</dbReference>
<keyword evidence="1" id="KW-0732">Signal</keyword>
<name>A0A6A4SR84_SCOMX</name>
<dbReference type="EMBL" id="VEVO01000011">
    <property type="protein sequence ID" value="KAF0035189.1"/>
    <property type="molecule type" value="Genomic_DNA"/>
</dbReference>
<feature type="signal peptide" evidence="1">
    <location>
        <begin position="1"/>
        <end position="19"/>
    </location>
</feature>
<protein>
    <recommendedName>
        <fullName evidence="4">Secreted protein</fullName>
    </recommendedName>
</protein>
<evidence type="ECO:0000256" key="1">
    <source>
        <dbReference type="SAM" id="SignalP"/>
    </source>
</evidence>
<accession>A0A6A4SR84</accession>
<evidence type="ECO:0000313" key="2">
    <source>
        <dbReference type="EMBL" id="KAF0035189.1"/>
    </source>
</evidence>
<proteinExistence type="predicted"/>
<evidence type="ECO:0000313" key="3">
    <source>
        <dbReference type="Proteomes" id="UP000438429"/>
    </source>
</evidence>
<feature type="chain" id="PRO_5025412153" description="Secreted protein" evidence="1">
    <location>
        <begin position="20"/>
        <end position="88"/>
    </location>
</feature>
<organism evidence="2 3">
    <name type="scientific">Scophthalmus maximus</name>
    <name type="common">Turbot</name>
    <name type="synonym">Psetta maxima</name>
    <dbReference type="NCBI Taxonomy" id="52904"/>
    <lineage>
        <taxon>Eukaryota</taxon>
        <taxon>Metazoa</taxon>
        <taxon>Chordata</taxon>
        <taxon>Craniata</taxon>
        <taxon>Vertebrata</taxon>
        <taxon>Euteleostomi</taxon>
        <taxon>Actinopterygii</taxon>
        <taxon>Neopterygii</taxon>
        <taxon>Teleostei</taxon>
        <taxon>Neoteleostei</taxon>
        <taxon>Acanthomorphata</taxon>
        <taxon>Carangaria</taxon>
        <taxon>Pleuronectiformes</taxon>
        <taxon>Pleuronectoidei</taxon>
        <taxon>Scophthalmidae</taxon>
        <taxon>Scophthalmus</taxon>
    </lineage>
</organism>
<dbReference type="AlphaFoldDB" id="A0A6A4SR84"/>